<gene>
    <name evidence="4" type="ordered locus">Rcas_1260</name>
</gene>
<protein>
    <submittedName>
        <fullName evidence="4">Oxidoreductase domain protein</fullName>
    </submittedName>
</protein>
<dbReference type="InterPro" id="IPR036291">
    <property type="entry name" value="NAD(P)-bd_dom_sf"/>
</dbReference>
<keyword evidence="5" id="KW-1185">Reference proteome</keyword>
<feature type="domain" description="GFO/IDH/MocA-like oxidoreductase" evidence="3">
    <location>
        <begin position="141"/>
        <end position="273"/>
    </location>
</feature>
<dbReference type="HOGENOM" id="CLU_023194_17_0_0"/>
<organism evidence="4 5">
    <name type="scientific">Roseiflexus castenholzii (strain DSM 13941 / HLO8)</name>
    <dbReference type="NCBI Taxonomy" id="383372"/>
    <lineage>
        <taxon>Bacteria</taxon>
        <taxon>Bacillati</taxon>
        <taxon>Chloroflexota</taxon>
        <taxon>Chloroflexia</taxon>
        <taxon>Chloroflexales</taxon>
        <taxon>Roseiflexineae</taxon>
        <taxon>Roseiflexaceae</taxon>
        <taxon>Roseiflexus</taxon>
    </lineage>
</organism>
<name>A7NIQ4_ROSCS</name>
<dbReference type="GO" id="GO:0000166">
    <property type="term" value="F:nucleotide binding"/>
    <property type="evidence" value="ECO:0007669"/>
    <property type="project" value="InterPro"/>
</dbReference>
<dbReference type="PANTHER" id="PTHR43818:SF11">
    <property type="entry name" value="BCDNA.GH03377"/>
    <property type="match status" value="1"/>
</dbReference>
<dbReference type="InterPro" id="IPR050463">
    <property type="entry name" value="Gfo/Idh/MocA_oxidrdct_glycsds"/>
</dbReference>
<dbReference type="KEGG" id="rca:Rcas_1260"/>
<dbReference type="eggNOG" id="COG0673">
    <property type="taxonomic scope" value="Bacteria"/>
</dbReference>
<accession>A7NIQ4</accession>
<dbReference type="Pfam" id="PF01408">
    <property type="entry name" value="GFO_IDH_MocA"/>
    <property type="match status" value="1"/>
</dbReference>
<evidence type="ECO:0000259" key="2">
    <source>
        <dbReference type="Pfam" id="PF01408"/>
    </source>
</evidence>
<evidence type="ECO:0000259" key="3">
    <source>
        <dbReference type="Pfam" id="PF22725"/>
    </source>
</evidence>
<dbReference type="OrthoDB" id="9783105at2"/>
<dbReference type="InterPro" id="IPR055170">
    <property type="entry name" value="GFO_IDH_MocA-like_dom"/>
</dbReference>
<dbReference type="GO" id="GO:0016491">
    <property type="term" value="F:oxidoreductase activity"/>
    <property type="evidence" value="ECO:0007669"/>
    <property type="project" value="UniProtKB-KW"/>
</dbReference>
<dbReference type="Proteomes" id="UP000000263">
    <property type="component" value="Chromosome"/>
</dbReference>
<dbReference type="STRING" id="383372.Rcas_1260"/>
<dbReference type="Gene3D" id="3.40.50.720">
    <property type="entry name" value="NAD(P)-binding Rossmann-like Domain"/>
    <property type="match status" value="1"/>
</dbReference>
<dbReference type="RefSeq" id="WP_012119787.1">
    <property type="nucleotide sequence ID" value="NC_009767.1"/>
</dbReference>
<dbReference type="Pfam" id="PF22725">
    <property type="entry name" value="GFO_IDH_MocA_C3"/>
    <property type="match status" value="1"/>
</dbReference>
<dbReference type="EMBL" id="CP000804">
    <property type="protein sequence ID" value="ABU57357.1"/>
    <property type="molecule type" value="Genomic_DNA"/>
</dbReference>
<dbReference type="Gene3D" id="3.30.360.10">
    <property type="entry name" value="Dihydrodipicolinate Reductase, domain 2"/>
    <property type="match status" value="1"/>
</dbReference>
<feature type="domain" description="Gfo/Idh/MocA-like oxidoreductase N-terminal" evidence="2">
    <location>
        <begin position="6"/>
        <end position="133"/>
    </location>
</feature>
<keyword evidence="1" id="KW-0560">Oxidoreductase</keyword>
<dbReference type="InterPro" id="IPR000683">
    <property type="entry name" value="Gfo/Idh/MocA-like_OxRdtase_N"/>
</dbReference>
<dbReference type="SUPFAM" id="SSF51735">
    <property type="entry name" value="NAD(P)-binding Rossmann-fold domains"/>
    <property type="match status" value="1"/>
</dbReference>
<sequence>MAAEIGIGLVGYGGIGRMHALCYQMLPLAYPNLAERARIVAVATASVASAERARRELGKHVLTTTDLGALLAHPAVTVVDCCAPTGDHARIAKAALAAGKALFCEKPLGATPDESARIVELARVNGLTGSVNFHLRFAPAIQEARRRVTGGLLGEVRGFHLRYYRSSNLRRDRAITWRFSGPGSGVLADLGSHMIDLTMHLLGPIRAVSARTATLITERPGANGVPSPVEGDDVAWLSLELINGGYGTIEVSKMVPGASDDIRIEAYGSAGALIFDTRDPNGLEVIEGIGEIGGRRIATLSRTMPPATLPSPETPGGTLQWHLASIASFIDALYRGVSPEPTLTNGWLADCVIGAARQSAASGGAWIGVDED</sequence>
<dbReference type="AlphaFoldDB" id="A7NIQ4"/>
<evidence type="ECO:0000313" key="4">
    <source>
        <dbReference type="EMBL" id="ABU57357.1"/>
    </source>
</evidence>
<dbReference type="PANTHER" id="PTHR43818">
    <property type="entry name" value="BCDNA.GH03377"/>
    <property type="match status" value="1"/>
</dbReference>
<proteinExistence type="predicted"/>
<evidence type="ECO:0000313" key="5">
    <source>
        <dbReference type="Proteomes" id="UP000000263"/>
    </source>
</evidence>
<evidence type="ECO:0000256" key="1">
    <source>
        <dbReference type="ARBA" id="ARBA00023002"/>
    </source>
</evidence>
<reference evidence="4 5" key="1">
    <citation type="submission" date="2007-08" db="EMBL/GenBank/DDBJ databases">
        <title>Complete sequence of Roseiflexus castenholzii DSM 13941.</title>
        <authorList>
            <consortium name="US DOE Joint Genome Institute"/>
            <person name="Copeland A."/>
            <person name="Lucas S."/>
            <person name="Lapidus A."/>
            <person name="Barry K."/>
            <person name="Glavina del Rio T."/>
            <person name="Dalin E."/>
            <person name="Tice H."/>
            <person name="Pitluck S."/>
            <person name="Thompson L.S."/>
            <person name="Brettin T."/>
            <person name="Bruce D."/>
            <person name="Detter J.C."/>
            <person name="Han C."/>
            <person name="Tapia R."/>
            <person name="Schmutz J."/>
            <person name="Larimer F."/>
            <person name="Land M."/>
            <person name="Hauser L."/>
            <person name="Kyrpides N."/>
            <person name="Mikhailova N."/>
            <person name="Bryant D.A."/>
            <person name="Hanada S."/>
            <person name="Tsukatani Y."/>
            <person name="Richardson P."/>
        </authorList>
    </citation>
    <scope>NUCLEOTIDE SEQUENCE [LARGE SCALE GENOMIC DNA]</scope>
    <source>
        <strain evidence="5">DSM 13941 / HLO8</strain>
    </source>
</reference>
<dbReference type="SUPFAM" id="SSF55347">
    <property type="entry name" value="Glyceraldehyde-3-phosphate dehydrogenase-like, C-terminal domain"/>
    <property type="match status" value="1"/>
</dbReference>